<keyword evidence="2" id="KW-0812">Transmembrane</keyword>
<dbReference type="GO" id="GO:0016020">
    <property type="term" value="C:membrane"/>
    <property type="evidence" value="ECO:0007669"/>
    <property type="project" value="TreeGrafter"/>
</dbReference>
<evidence type="ECO:0000256" key="2">
    <source>
        <dbReference type="SAM" id="Phobius"/>
    </source>
</evidence>
<feature type="transmembrane region" description="Helical" evidence="2">
    <location>
        <begin position="133"/>
        <end position="150"/>
    </location>
</feature>
<dbReference type="OMA" id="DWGSAWG"/>
<evidence type="ECO:0000313" key="4">
    <source>
        <dbReference type="Proteomes" id="UP000015102"/>
    </source>
</evidence>
<dbReference type="EMBL" id="CAQQ02019021">
    <property type="status" value="NOT_ANNOTATED_CDS"/>
    <property type="molecule type" value="Genomic_DNA"/>
</dbReference>
<accession>T1GTA7</accession>
<keyword evidence="4" id="KW-1185">Reference proteome</keyword>
<dbReference type="EnsemblMetazoa" id="MESCA006933-RA">
    <property type="protein sequence ID" value="MESCA006933-PA"/>
    <property type="gene ID" value="MESCA006933"/>
</dbReference>
<dbReference type="Proteomes" id="UP000015102">
    <property type="component" value="Unassembled WGS sequence"/>
</dbReference>
<organism evidence="3 4">
    <name type="scientific">Megaselia scalaris</name>
    <name type="common">Humpbacked fly</name>
    <name type="synonym">Phora scalaris</name>
    <dbReference type="NCBI Taxonomy" id="36166"/>
    <lineage>
        <taxon>Eukaryota</taxon>
        <taxon>Metazoa</taxon>
        <taxon>Ecdysozoa</taxon>
        <taxon>Arthropoda</taxon>
        <taxon>Hexapoda</taxon>
        <taxon>Insecta</taxon>
        <taxon>Pterygota</taxon>
        <taxon>Neoptera</taxon>
        <taxon>Endopterygota</taxon>
        <taxon>Diptera</taxon>
        <taxon>Brachycera</taxon>
        <taxon>Muscomorpha</taxon>
        <taxon>Platypezoidea</taxon>
        <taxon>Phoridae</taxon>
        <taxon>Megaseliini</taxon>
        <taxon>Megaselia</taxon>
    </lineage>
</organism>
<name>T1GTA7_MEGSC</name>
<reference evidence="4" key="1">
    <citation type="submission" date="2013-02" db="EMBL/GenBank/DDBJ databases">
        <authorList>
            <person name="Hughes D."/>
        </authorList>
    </citation>
    <scope>NUCLEOTIDE SEQUENCE</scope>
    <source>
        <strain>Durham</strain>
        <strain evidence="4">NC isolate 2 -- Noor lab</strain>
    </source>
</reference>
<keyword evidence="2" id="KW-0472">Membrane</keyword>
<reference evidence="3" key="2">
    <citation type="submission" date="2015-06" db="UniProtKB">
        <authorList>
            <consortium name="EnsemblMetazoa"/>
        </authorList>
    </citation>
    <scope>IDENTIFICATION</scope>
</reference>
<dbReference type="Pfam" id="PF07898">
    <property type="entry name" value="DUF1676"/>
    <property type="match status" value="1"/>
</dbReference>
<dbReference type="PANTHER" id="PTHR21879:SF15">
    <property type="entry name" value="OSIRIS 21"/>
    <property type="match status" value="1"/>
</dbReference>
<evidence type="ECO:0000256" key="1">
    <source>
        <dbReference type="SAM" id="MobiDB-lite"/>
    </source>
</evidence>
<feature type="transmembrane region" description="Helical" evidence="2">
    <location>
        <begin position="156"/>
        <end position="176"/>
    </location>
</feature>
<dbReference type="AlphaFoldDB" id="T1GTA7"/>
<protein>
    <submittedName>
        <fullName evidence="3">Uncharacterized protein</fullName>
    </submittedName>
</protein>
<dbReference type="InterPro" id="IPR012464">
    <property type="entry name" value="DUF1676"/>
</dbReference>
<dbReference type="HOGENOM" id="CLU_085501_0_0_1"/>
<proteinExistence type="predicted"/>
<dbReference type="PANTHER" id="PTHR21879">
    <property type="entry name" value="FI03362P-RELATED-RELATED"/>
    <property type="match status" value="1"/>
</dbReference>
<keyword evidence="2" id="KW-1133">Transmembrane helix</keyword>
<feature type="compositionally biased region" description="Basic and acidic residues" evidence="1">
    <location>
        <begin position="83"/>
        <end position="120"/>
    </location>
</feature>
<sequence>MPQQRALNAITKAVEQDNIKIVDGLVMEKQNTTEQESIIGLADARALNSMDPIDKALLQKFDKLLRTHTLKIDMATGVKGDTESRAYKAASRHDDDGDERHDDKGHDHDHKGHDHKGHDDHHHKKKGGGHMKYVIAAMLTAMGIAGPIGLKALAMIAVKALVISKVALTIASIIALKKIFTHDSHEESISLHGSDNRRNGFVLRPVKTSTAQAPVDPYRYYYEYH</sequence>
<evidence type="ECO:0000313" key="3">
    <source>
        <dbReference type="EnsemblMetazoa" id="MESCA006933-PA"/>
    </source>
</evidence>
<feature type="region of interest" description="Disordered" evidence="1">
    <location>
        <begin position="83"/>
        <end position="127"/>
    </location>
</feature>